<dbReference type="InterPro" id="IPR058530">
    <property type="entry name" value="Baseplate_J-like_C"/>
</dbReference>
<evidence type="ECO:0000259" key="2">
    <source>
        <dbReference type="Pfam" id="PF26079"/>
    </source>
</evidence>
<dbReference type="Pfam" id="PF26079">
    <property type="entry name" value="Baseplate_J_C"/>
    <property type="match status" value="1"/>
</dbReference>
<dbReference type="AlphaFoldDB" id="A0A2T4JDE3"/>
<gene>
    <name evidence="3" type="ORF">C5F44_02435</name>
</gene>
<comment type="caution">
    <text evidence="3">The sequence shown here is derived from an EMBL/GenBank/DDBJ whole genome shotgun (WGS) entry which is preliminary data.</text>
</comment>
<dbReference type="PANTHER" id="PTHR35862">
    <property type="entry name" value="FELS-2 PROPHAGE PROTEIN"/>
    <property type="match status" value="1"/>
</dbReference>
<dbReference type="Proteomes" id="UP000241362">
    <property type="component" value="Unassembled WGS sequence"/>
</dbReference>
<proteinExistence type="predicted"/>
<dbReference type="Pfam" id="PF26078">
    <property type="entry name" value="Baseplate_J_M"/>
    <property type="match status" value="1"/>
</dbReference>
<dbReference type="InterPro" id="IPR014507">
    <property type="entry name" value="Baseplate_assembly_J_pred"/>
</dbReference>
<dbReference type="InterPro" id="IPR052726">
    <property type="entry name" value="Phage_Baseplate_Hub"/>
</dbReference>
<dbReference type="PIRSF" id="PIRSF020481">
    <property type="entry name" value="BAP"/>
    <property type="match status" value="1"/>
</dbReference>
<evidence type="ECO:0000313" key="3">
    <source>
        <dbReference type="EMBL" id="PTE15916.1"/>
    </source>
</evidence>
<protein>
    <submittedName>
        <fullName evidence="3">Baseplate assembly protein</fullName>
    </submittedName>
</protein>
<evidence type="ECO:0000313" key="4">
    <source>
        <dbReference type="Proteomes" id="UP000241362"/>
    </source>
</evidence>
<dbReference type="RefSeq" id="WP_107671924.1">
    <property type="nucleotide sequence ID" value="NZ_PZKE01000002.1"/>
</dbReference>
<organism evidence="3 4">
    <name type="scientific">Fuscovulum blasticum DSM 2131</name>
    <dbReference type="NCBI Taxonomy" id="1188250"/>
    <lineage>
        <taxon>Bacteria</taxon>
        <taxon>Pseudomonadati</taxon>
        <taxon>Pseudomonadota</taxon>
        <taxon>Alphaproteobacteria</taxon>
        <taxon>Rhodobacterales</taxon>
        <taxon>Paracoccaceae</taxon>
        <taxon>Pseudogemmobacter</taxon>
    </lineage>
</organism>
<name>A0A2T4JDE3_FUSBL</name>
<dbReference type="InterPro" id="IPR058531">
    <property type="entry name" value="Baseplate_J_M"/>
</dbReference>
<keyword evidence="4" id="KW-1185">Reference proteome</keyword>
<feature type="domain" description="Baseplate J-like central" evidence="1">
    <location>
        <begin position="134"/>
        <end position="206"/>
    </location>
</feature>
<accession>A0A2T4JDE3</accession>
<dbReference type="EMBL" id="PZKE01000002">
    <property type="protein sequence ID" value="PTE15916.1"/>
    <property type="molecule type" value="Genomic_DNA"/>
</dbReference>
<dbReference type="PANTHER" id="PTHR35862:SF1">
    <property type="entry name" value="FELS-2 PROPHAGE PROTEIN"/>
    <property type="match status" value="1"/>
</dbReference>
<reference evidence="3 4" key="1">
    <citation type="submission" date="2018-03" db="EMBL/GenBank/DDBJ databases">
        <title>Rhodobacter blasticus.</title>
        <authorList>
            <person name="Meyer T.E."/>
            <person name="Miller S."/>
            <person name="Lodha T."/>
            <person name="Gandham S."/>
            <person name="Chintalapati S."/>
            <person name="Chintalapati V.R."/>
        </authorList>
    </citation>
    <scope>NUCLEOTIDE SEQUENCE [LARGE SCALE GENOMIC DNA]</scope>
    <source>
        <strain evidence="3 4">DSM 2131</strain>
    </source>
</reference>
<evidence type="ECO:0000259" key="1">
    <source>
        <dbReference type="Pfam" id="PF26078"/>
    </source>
</evidence>
<feature type="domain" description="Baseplate J-like C-terminal" evidence="2">
    <location>
        <begin position="213"/>
        <end position="294"/>
    </location>
</feature>
<sequence length="297" mass="30256">MTGYAAIDLSQLPVPDAIEALDTEATIAQIKAAVQTAAPELAAVLALESEPAVKLIEAFAYFGLLHRARVNDGVRAVLLATASGADLEHLAALFGVRRLVIIAADPDAVPPIAEVLESDSDLRARAQLALEGFSTAGPRGAYLFHALSASGDVLDVSVASPAPGDVLVTVLSRSGDGTASSELISTVAAALTDEDVRPLCDTVIVQGATLVEYEIAATITVLDGPDASTVIAAAQSAVAAYAAGRHRLGRAVRLSGIYAALHQPGVELVTLIQPAGDILCDPDTAPVCTAISVTVAP</sequence>